<keyword evidence="9" id="KW-1185">Reference proteome</keyword>
<organism evidence="8 9">
    <name type="scientific">Alloalcanivorax marinus</name>
    <dbReference type="NCBI Taxonomy" id="1177169"/>
    <lineage>
        <taxon>Bacteria</taxon>
        <taxon>Pseudomonadati</taxon>
        <taxon>Pseudomonadota</taxon>
        <taxon>Gammaproteobacteria</taxon>
        <taxon>Oceanospirillales</taxon>
        <taxon>Alcanivoracaceae</taxon>
        <taxon>Alloalcanivorax</taxon>
    </lineage>
</organism>
<name>A0A9Q3YLT6_9GAMM</name>
<evidence type="ECO:0000256" key="7">
    <source>
        <dbReference type="SAM" id="Phobius"/>
    </source>
</evidence>
<evidence type="ECO:0000256" key="5">
    <source>
        <dbReference type="ARBA" id="ARBA00022989"/>
    </source>
</evidence>
<dbReference type="Pfam" id="PF07681">
    <property type="entry name" value="DoxX"/>
    <property type="match status" value="1"/>
</dbReference>
<keyword evidence="4 7" id="KW-0812">Transmembrane</keyword>
<feature type="transmembrane region" description="Helical" evidence="7">
    <location>
        <begin position="73"/>
        <end position="94"/>
    </location>
</feature>
<proteinExistence type="inferred from homology"/>
<gene>
    <name evidence="8" type="ORF">LL252_05835</name>
</gene>
<evidence type="ECO:0000256" key="1">
    <source>
        <dbReference type="ARBA" id="ARBA00004651"/>
    </source>
</evidence>
<reference evidence="8" key="1">
    <citation type="submission" date="2021-10" db="EMBL/GenBank/DDBJ databases">
        <title>The diversity and Nitrogen Metabolism of Culturable Nitrate-Utilizing Bacteria Within the Oxygen Minimum Zone of the Changjiang (Yangtze River)Estuary.</title>
        <authorList>
            <person name="Zhang D."/>
            <person name="Zheng J."/>
            <person name="Liu S."/>
            <person name="He W."/>
        </authorList>
    </citation>
    <scope>NUCLEOTIDE SEQUENCE</scope>
    <source>
        <strain evidence="8">FXH-223</strain>
    </source>
</reference>
<keyword evidence="3" id="KW-1003">Cell membrane</keyword>
<protein>
    <submittedName>
        <fullName evidence="8">DoxX family protein</fullName>
    </submittedName>
</protein>
<dbReference type="PANTHER" id="PTHR33452">
    <property type="entry name" value="OXIDOREDUCTASE CATD-RELATED"/>
    <property type="match status" value="1"/>
</dbReference>
<keyword evidence="5 7" id="KW-1133">Transmembrane helix</keyword>
<comment type="subcellular location">
    <subcellularLocation>
        <location evidence="1">Cell membrane</location>
        <topology evidence="1">Multi-pass membrane protein</topology>
    </subcellularLocation>
</comment>
<evidence type="ECO:0000313" key="9">
    <source>
        <dbReference type="Proteomes" id="UP001108027"/>
    </source>
</evidence>
<dbReference type="EMBL" id="JAJGNA010000004">
    <property type="protein sequence ID" value="MCC4308087.1"/>
    <property type="molecule type" value="Genomic_DNA"/>
</dbReference>
<feature type="transmembrane region" description="Helical" evidence="7">
    <location>
        <begin position="106"/>
        <end position="125"/>
    </location>
</feature>
<evidence type="ECO:0000256" key="3">
    <source>
        <dbReference type="ARBA" id="ARBA00022475"/>
    </source>
</evidence>
<evidence type="ECO:0000313" key="8">
    <source>
        <dbReference type="EMBL" id="MCC4308087.1"/>
    </source>
</evidence>
<comment type="caution">
    <text evidence="8">The sequence shown here is derived from an EMBL/GenBank/DDBJ whole genome shotgun (WGS) entry which is preliminary data.</text>
</comment>
<dbReference type="Proteomes" id="UP001108027">
    <property type="component" value="Unassembled WGS sequence"/>
</dbReference>
<evidence type="ECO:0000256" key="2">
    <source>
        <dbReference type="ARBA" id="ARBA00006679"/>
    </source>
</evidence>
<comment type="similarity">
    <text evidence="2">Belongs to the DoxX family.</text>
</comment>
<dbReference type="GO" id="GO:0005886">
    <property type="term" value="C:plasma membrane"/>
    <property type="evidence" value="ECO:0007669"/>
    <property type="project" value="UniProtKB-SubCell"/>
</dbReference>
<dbReference type="InterPro" id="IPR032808">
    <property type="entry name" value="DoxX"/>
</dbReference>
<dbReference type="InterPro" id="IPR051907">
    <property type="entry name" value="DoxX-like_oxidoreductase"/>
</dbReference>
<sequence>MQNADVGKLVLRLALGIMILLHGIFKLQHGVGGIAGMLQGVGLPGFLAYGVFIGEVIAPIMVIIGYQTRIGAAIIVGNMLVAIALAHMGQVFALGGNGGWAIELQGMYLFTAVALCFLGAGRYAMKN</sequence>
<evidence type="ECO:0000256" key="4">
    <source>
        <dbReference type="ARBA" id="ARBA00022692"/>
    </source>
</evidence>
<accession>A0A9Q3YLT6</accession>
<feature type="transmembrane region" description="Helical" evidence="7">
    <location>
        <begin position="45"/>
        <end position="66"/>
    </location>
</feature>
<dbReference type="AlphaFoldDB" id="A0A9Q3YLT6"/>
<keyword evidence="6 7" id="KW-0472">Membrane</keyword>
<evidence type="ECO:0000256" key="6">
    <source>
        <dbReference type="ARBA" id="ARBA00023136"/>
    </source>
</evidence>
<dbReference type="PANTHER" id="PTHR33452:SF1">
    <property type="entry name" value="INNER MEMBRANE PROTEIN YPHA-RELATED"/>
    <property type="match status" value="1"/>
</dbReference>
<dbReference type="RefSeq" id="WP_204427263.1">
    <property type="nucleotide sequence ID" value="NZ_ARXL01000014.1"/>
</dbReference>
<feature type="transmembrane region" description="Helical" evidence="7">
    <location>
        <begin position="9"/>
        <end position="25"/>
    </location>
</feature>